<dbReference type="EMBL" id="GGEC01076686">
    <property type="protein sequence ID" value="MBX57170.1"/>
    <property type="molecule type" value="Transcribed_RNA"/>
</dbReference>
<dbReference type="AlphaFoldDB" id="A0A2P2PQZ7"/>
<evidence type="ECO:0000256" key="1">
    <source>
        <dbReference type="SAM" id="Phobius"/>
    </source>
</evidence>
<evidence type="ECO:0000313" key="2">
    <source>
        <dbReference type="EMBL" id="MBX57170.1"/>
    </source>
</evidence>
<proteinExistence type="predicted"/>
<organism evidence="2">
    <name type="scientific">Rhizophora mucronata</name>
    <name type="common">Asiatic mangrove</name>
    <dbReference type="NCBI Taxonomy" id="61149"/>
    <lineage>
        <taxon>Eukaryota</taxon>
        <taxon>Viridiplantae</taxon>
        <taxon>Streptophyta</taxon>
        <taxon>Embryophyta</taxon>
        <taxon>Tracheophyta</taxon>
        <taxon>Spermatophyta</taxon>
        <taxon>Magnoliopsida</taxon>
        <taxon>eudicotyledons</taxon>
        <taxon>Gunneridae</taxon>
        <taxon>Pentapetalae</taxon>
        <taxon>rosids</taxon>
        <taxon>fabids</taxon>
        <taxon>Malpighiales</taxon>
        <taxon>Rhizophoraceae</taxon>
        <taxon>Rhizophora</taxon>
    </lineage>
</organism>
<keyword evidence="1" id="KW-1133">Transmembrane helix</keyword>
<protein>
    <submittedName>
        <fullName evidence="2">Uncharacterized protein</fullName>
    </submittedName>
</protein>
<keyword evidence="1" id="KW-0812">Transmembrane</keyword>
<keyword evidence="1" id="KW-0472">Membrane</keyword>
<feature type="transmembrane region" description="Helical" evidence="1">
    <location>
        <begin position="38"/>
        <end position="54"/>
    </location>
</feature>
<name>A0A2P2PQZ7_RHIMU</name>
<reference evidence="2" key="1">
    <citation type="submission" date="2018-02" db="EMBL/GenBank/DDBJ databases">
        <title>Rhizophora mucronata_Transcriptome.</title>
        <authorList>
            <person name="Meera S.P."/>
            <person name="Sreeshan A."/>
            <person name="Augustine A."/>
        </authorList>
    </citation>
    <scope>NUCLEOTIDE SEQUENCE</scope>
    <source>
        <tissue evidence="2">Leaf</tissue>
    </source>
</reference>
<accession>A0A2P2PQZ7</accession>
<sequence length="57" mass="6604">MHPNYHIQAKSMMHGCILNSSVLDKMIAETMLHGRKKIFYFVLFFAYDLLPMSPSKA</sequence>